<organism evidence="2 3">
    <name type="scientific">Glycomyces endophyticus</name>
    <dbReference type="NCBI Taxonomy" id="480996"/>
    <lineage>
        <taxon>Bacteria</taxon>
        <taxon>Bacillati</taxon>
        <taxon>Actinomycetota</taxon>
        <taxon>Actinomycetes</taxon>
        <taxon>Glycomycetales</taxon>
        <taxon>Glycomycetaceae</taxon>
        <taxon>Glycomyces</taxon>
    </lineage>
</organism>
<comment type="caution">
    <text evidence="2">The sequence shown here is derived from an EMBL/GenBank/DDBJ whole genome shotgun (WGS) entry which is preliminary data.</text>
</comment>
<dbReference type="InterPro" id="IPR036471">
    <property type="entry name" value="Colicin_D_sf"/>
</dbReference>
<proteinExistence type="predicted"/>
<dbReference type="Gene3D" id="1.20.120.650">
    <property type="entry name" value="Colicin D"/>
    <property type="match status" value="1"/>
</dbReference>
<dbReference type="InterPro" id="IPR015287">
    <property type="entry name" value="Colicin_D_immunity_dom"/>
</dbReference>
<accession>A0ABN2FVL6</accession>
<keyword evidence="3" id="KW-1185">Reference proteome</keyword>
<evidence type="ECO:0000313" key="2">
    <source>
        <dbReference type="EMBL" id="GAA1660565.1"/>
    </source>
</evidence>
<dbReference type="Proteomes" id="UP001499851">
    <property type="component" value="Unassembled WGS sequence"/>
</dbReference>
<protein>
    <recommendedName>
        <fullName evidence="1">Colicin D immunity protein domain-containing protein</fullName>
    </recommendedName>
</protein>
<evidence type="ECO:0000259" key="1">
    <source>
        <dbReference type="Pfam" id="PF09204"/>
    </source>
</evidence>
<dbReference type="EMBL" id="BAAAQF010000002">
    <property type="protein sequence ID" value="GAA1660565.1"/>
    <property type="molecule type" value="Genomic_DNA"/>
</dbReference>
<name>A0ABN2FVL6_9ACTN</name>
<reference evidence="2 3" key="1">
    <citation type="journal article" date="2019" name="Int. J. Syst. Evol. Microbiol.">
        <title>The Global Catalogue of Microorganisms (GCM) 10K type strain sequencing project: providing services to taxonomists for standard genome sequencing and annotation.</title>
        <authorList>
            <consortium name="The Broad Institute Genomics Platform"/>
            <consortium name="The Broad Institute Genome Sequencing Center for Infectious Disease"/>
            <person name="Wu L."/>
            <person name="Ma J."/>
        </authorList>
    </citation>
    <scope>NUCLEOTIDE SEQUENCE [LARGE SCALE GENOMIC DNA]</scope>
    <source>
        <strain evidence="2 3">JCM 16001</strain>
    </source>
</reference>
<feature type="domain" description="Colicin D immunity protein" evidence="1">
    <location>
        <begin position="39"/>
        <end position="108"/>
    </location>
</feature>
<evidence type="ECO:0000313" key="3">
    <source>
        <dbReference type="Proteomes" id="UP001499851"/>
    </source>
</evidence>
<dbReference type="RefSeq" id="WP_344480674.1">
    <property type="nucleotide sequence ID" value="NZ_BAAAQF010000002.1"/>
</dbReference>
<sequence length="109" mass="12140">MELTAAELRVLERTDQFAKAGDADGLASVRDDVFDAIGSAFVQGRMSGTEFEREFMNRWRTMRDHGVPTSDAVDQLFTDVDVFCGDPELFEEGDLDEAGLRSAVVEFLK</sequence>
<dbReference type="Pfam" id="PF09204">
    <property type="entry name" value="Colicin_immun"/>
    <property type="match status" value="1"/>
</dbReference>
<gene>
    <name evidence="2" type="ORF">GCM10009830_02040</name>
</gene>